<proteinExistence type="predicted"/>
<gene>
    <name evidence="2" type="ORF">NG42_04735</name>
    <name evidence="3" type="ORF">NG43_04765</name>
</gene>
<dbReference type="Pfam" id="PF13443">
    <property type="entry name" value="HTH_26"/>
    <property type="match status" value="1"/>
</dbReference>
<dbReference type="PROSITE" id="PS50943">
    <property type="entry name" value="HTH_CROC1"/>
    <property type="match status" value="1"/>
</dbReference>
<dbReference type="Proteomes" id="UP000036851">
    <property type="component" value="Unassembled WGS sequence"/>
</dbReference>
<feature type="domain" description="HTH cro/C1-type" evidence="1">
    <location>
        <begin position="16"/>
        <end position="71"/>
    </location>
</feature>
<comment type="caution">
    <text evidence="2">The sequence shown here is derived from an EMBL/GenBank/DDBJ whole genome shotgun (WGS) entry which is preliminary data.</text>
</comment>
<reference evidence="4 5" key="1">
    <citation type="journal article" date="2015" name="Int. J. Syst. Evol. Microbiol.">
        <title>Erwinia iniecta sp. nov., isolated from Russian wheat aphids (Diuraphis noxia).</title>
        <authorList>
            <person name="Campillo T."/>
            <person name="Luna E."/>
            <person name="Portier P."/>
            <person name="Fischer-Le Saux M."/>
            <person name="Lapitan N."/>
            <person name="Tisserat N.A."/>
            <person name="Leach J.E."/>
        </authorList>
    </citation>
    <scope>NUCLEOTIDE SEQUENCE [LARGE SCALE GENOMIC DNA]</scope>
    <source>
        <strain evidence="2 5">B120</strain>
        <strain evidence="3 4">B149</strain>
    </source>
</reference>
<keyword evidence="5" id="KW-1185">Reference proteome</keyword>
<dbReference type="SUPFAM" id="SSF47413">
    <property type="entry name" value="lambda repressor-like DNA-binding domains"/>
    <property type="match status" value="1"/>
</dbReference>
<dbReference type="EMBL" id="JRXE01000005">
    <property type="protein sequence ID" value="KOC91554.1"/>
    <property type="molecule type" value="Genomic_DNA"/>
</dbReference>
<dbReference type="STRING" id="1560201.NG42_04735"/>
<evidence type="ECO:0000313" key="2">
    <source>
        <dbReference type="EMBL" id="KOC91554.1"/>
    </source>
</evidence>
<dbReference type="InterPro" id="IPR001387">
    <property type="entry name" value="Cro/C1-type_HTH"/>
</dbReference>
<dbReference type="InterPro" id="IPR010982">
    <property type="entry name" value="Lambda_DNA-bd_dom_sf"/>
</dbReference>
<evidence type="ECO:0000259" key="1">
    <source>
        <dbReference type="PROSITE" id="PS50943"/>
    </source>
</evidence>
<dbReference type="Proteomes" id="UP000037088">
    <property type="component" value="Unassembled WGS sequence"/>
</dbReference>
<dbReference type="PATRIC" id="fig|1560201.3.peg.1020"/>
<dbReference type="EMBL" id="JRXF01000005">
    <property type="protein sequence ID" value="KOC94495.1"/>
    <property type="molecule type" value="Genomic_DNA"/>
</dbReference>
<name>A0A0L7T858_9GAMM</name>
<evidence type="ECO:0000313" key="5">
    <source>
        <dbReference type="Proteomes" id="UP000037088"/>
    </source>
</evidence>
<dbReference type="GO" id="GO:0003677">
    <property type="term" value="F:DNA binding"/>
    <property type="evidence" value="ECO:0007669"/>
    <property type="project" value="InterPro"/>
</dbReference>
<evidence type="ECO:0000313" key="4">
    <source>
        <dbReference type="Proteomes" id="UP000036851"/>
    </source>
</evidence>
<organism evidence="2 5">
    <name type="scientific">Winslowiella iniecta</name>
    <dbReference type="NCBI Taxonomy" id="1560201"/>
    <lineage>
        <taxon>Bacteria</taxon>
        <taxon>Pseudomonadati</taxon>
        <taxon>Pseudomonadota</taxon>
        <taxon>Gammaproteobacteria</taxon>
        <taxon>Enterobacterales</taxon>
        <taxon>Erwiniaceae</taxon>
        <taxon>Winslowiella</taxon>
    </lineage>
</organism>
<dbReference type="OrthoDB" id="5862269at2"/>
<accession>A0A0L7T858</accession>
<dbReference type="RefSeq" id="WP_052898117.1">
    <property type="nucleotide sequence ID" value="NZ_JRXE01000005.1"/>
</dbReference>
<sequence>MKASGSQRKENIINNIEYIMRSRGETKVSFANRTGVTRATLYKILEGKVNNVQHSTITRIADFFGVTCDIIENHDLEQIEFIEKMLSPEGDKNPAAIPVIPQSDFLSCFKMRIGFLATQYPVTWYFGDVSNMVALRVEDNIKNLFFPDDILIIRRHTPPSNKQLGLFYSEKDGMCFRQNNPQEDHMHKYDEILLGAIVEERVSLNEV</sequence>
<protein>
    <submittedName>
        <fullName evidence="2">Transcriptional regulator</fullName>
    </submittedName>
</protein>
<evidence type="ECO:0000313" key="3">
    <source>
        <dbReference type="EMBL" id="KOC94495.1"/>
    </source>
</evidence>
<dbReference type="AlphaFoldDB" id="A0A0L7T858"/>
<dbReference type="SMART" id="SM00530">
    <property type="entry name" value="HTH_XRE"/>
    <property type="match status" value="1"/>
</dbReference>
<dbReference type="Gene3D" id="1.10.260.40">
    <property type="entry name" value="lambda repressor-like DNA-binding domains"/>
    <property type="match status" value="1"/>
</dbReference>